<dbReference type="Pfam" id="PF16874">
    <property type="entry name" value="Glyco_hydro_36C"/>
    <property type="match status" value="1"/>
</dbReference>
<reference evidence="10" key="2">
    <citation type="journal article" date="2021" name="PeerJ">
        <title>Extensive microbial diversity within the chicken gut microbiome revealed by metagenomics and culture.</title>
        <authorList>
            <person name="Gilroy R."/>
            <person name="Ravi A."/>
            <person name="Getino M."/>
            <person name="Pursley I."/>
            <person name="Horton D.L."/>
            <person name="Alikhan N.F."/>
            <person name="Baker D."/>
            <person name="Gharbi K."/>
            <person name="Hall N."/>
            <person name="Watson M."/>
            <person name="Adriaenssens E.M."/>
            <person name="Foster-Nyarko E."/>
            <person name="Jarju S."/>
            <person name="Secka A."/>
            <person name="Antonio M."/>
            <person name="Oren A."/>
            <person name="Chaudhuri R.R."/>
            <person name="La Ragione R."/>
            <person name="Hildebrand F."/>
            <person name="Pallen M.J."/>
        </authorList>
    </citation>
    <scope>NUCLEOTIDE SEQUENCE</scope>
    <source>
        <strain evidence="10">USAMLcec3-3695</strain>
    </source>
</reference>
<keyword evidence="3 5" id="KW-0378">Hydrolase</keyword>
<feature type="binding site" evidence="7">
    <location>
        <position position="440"/>
    </location>
    <ligand>
        <name>substrate</name>
    </ligand>
</feature>
<dbReference type="InterPro" id="IPR017853">
    <property type="entry name" value="GH"/>
</dbReference>
<dbReference type="PROSITE" id="PS00512">
    <property type="entry name" value="ALPHA_GALACTOSIDASE"/>
    <property type="match status" value="1"/>
</dbReference>
<evidence type="ECO:0000256" key="6">
    <source>
        <dbReference type="PIRSR" id="PIRSR005536-1"/>
    </source>
</evidence>
<dbReference type="PIRSF" id="PIRSF005536">
    <property type="entry name" value="Agal"/>
    <property type="match status" value="1"/>
</dbReference>
<comment type="similarity">
    <text evidence="5">Belongs to the glycosyl hydrolase.</text>
</comment>
<dbReference type="PANTHER" id="PTHR43053">
    <property type="entry name" value="GLYCOSIDASE FAMILY 31"/>
    <property type="match status" value="1"/>
</dbReference>
<dbReference type="Gene3D" id="2.70.98.60">
    <property type="entry name" value="alpha-galactosidase from lactobacil brevis"/>
    <property type="match status" value="1"/>
</dbReference>
<feature type="active site" description="Proton donor" evidence="6">
    <location>
        <position position="537"/>
    </location>
</feature>
<dbReference type="InterPro" id="IPR000111">
    <property type="entry name" value="Glyco_hydro_27/36_CS"/>
</dbReference>
<keyword evidence="4 5" id="KW-0326">Glycosidase</keyword>
<feature type="domain" description="Glycosyl hydrolase family 36 C-terminal" evidence="8">
    <location>
        <begin position="638"/>
        <end position="713"/>
    </location>
</feature>
<dbReference type="InterPro" id="IPR038417">
    <property type="entry name" value="Alpga-gal_N_sf"/>
</dbReference>
<dbReference type="GO" id="GO:0016052">
    <property type="term" value="P:carbohydrate catabolic process"/>
    <property type="evidence" value="ECO:0007669"/>
    <property type="project" value="InterPro"/>
</dbReference>
<dbReference type="InterPro" id="IPR013780">
    <property type="entry name" value="Glyco_hydro_b"/>
</dbReference>
<evidence type="ECO:0000259" key="8">
    <source>
        <dbReference type="Pfam" id="PF16874"/>
    </source>
</evidence>
<dbReference type="Pfam" id="PF16875">
    <property type="entry name" value="Glyco_hydro_36N"/>
    <property type="match status" value="1"/>
</dbReference>
<comment type="caution">
    <text evidence="10">The sequence shown here is derived from an EMBL/GenBank/DDBJ whole genome shotgun (WGS) entry which is preliminary data.</text>
</comment>
<dbReference type="Gene3D" id="3.20.20.70">
    <property type="entry name" value="Aldolase class I"/>
    <property type="match status" value="1"/>
</dbReference>
<gene>
    <name evidence="10" type="ORF">IAA61_09070</name>
</gene>
<dbReference type="InterPro" id="IPR050985">
    <property type="entry name" value="Alpha-glycosidase_related"/>
</dbReference>
<evidence type="ECO:0000313" key="10">
    <source>
        <dbReference type="EMBL" id="HIU57940.1"/>
    </source>
</evidence>
<sequence length="717" mass="80684">MITINNKTIHLQGRDISYVMTVGEHGDLLHYHFGKKLGDREFSVPMSYNVWSAYAPEGYTLENVPQEYPSYGYADLRPGAYTVENTGGNEVSQLKFKSVRTERGAAEIKGMPCLRESSCTGEDHGAETVYVTLADEAAGIEAELAYTVFDRFNIIARSVVIKNISDKPVVLKSVYSACLELDANERDIIYLPGSWAGERQPERCRVHRGMKLDISNERGGSGHNMNPFVIAAEKGADEEHGEAFSMSLVYSGNHSTLVSCASDCTLRLMQGINPRGFESVLEPGESFAAPQSIICYSQNGFGGISRELSRLYREHLCPPQYSMKERPILINNWEATYFDFTEDKLVEIAEKAKEAGMELFVMDDGWFGARNNDDKGLGDWTVTRKKLPSGLKGLSERINKLGMKFGLWIEPEMVNPDSELYRAHPDWAIHVSGRKPAESRQQLILDITKPEVREYIIESIKKVLSEGNIEYVKWDMNRPMTDMPYPGYNHRYTLGLYEIADALTKAFPNILFEGCAGGGGRFDPGMLYYYPQIWASDNSDAVARLKIQYGTSMGYPVSAISAHVTAVPNHQNGRVTPLKTRADVAFAGVFGYELDITKMDDEGFEMIKRQVEFAKRTRKLMLEGDFYRLQSPFESNYCAWEAASQDGREVFLMCCKILSDNGIADRRVRLLGIDEGAVYKDDEGKLYYGDELANRGIMPEYEKRDFAAVIMHLTKCE</sequence>
<dbReference type="InterPro" id="IPR031705">
    <property type="entry name" value="Glyco_hydro_36_C"/>
</dbReference>
<evidence type="ECO:0000256" key="5">
    <source>
        <dbReference type="PIRNR" id="PIRNR005536"/>
    </source>
</evidence>
<protein>
    <recommendedName>
        <fullName evidence="2 5">Alpha-galactosidase</fullName>
        <ecNumber evidence="2 5">3.2.1.22</ecNumber>
    </recommendedName>
</protein>
<feature type="binding site" evidence="7">
    <location>
        <position position="195"/>
    </location>
    <ligand>
        <name>substrate</name>
    </ligand>
</feature>
<evidence type="ECO:0000256" key="2">
    <source>
        <dbReference type="ARBA" id="ARBA00012755"/>
    </source>
</evidence>
<dbReference type="Pfam" id="PF02065">
    <property type="entry name" value="Melibiase"/>
    <property type="match status" value="1"/>
</dbReference>
<dbReference type="EC" id="3.2.1.22" evidence="2 5"/>
<dbReference type="PRINTS" id="PR00743">
    <property type="entry name" value="GLHYDRLASE36"/>
</dbReference>
<dbReference type="InterPro" id="IPR002252">
    <property type="entry name" value="Glyco_hydro_36"/>
</dbReference>
<feature type="domain" description="Glycosyl hydrolase family 36 N-terminal" evidence="9">
    <location>
        <begin position="26"/>
        <end position="281"/>
    </location>
</feature>
<accession>A0A9D1MCP3</accession>
<dbReference type="EMBL" id="DVNB01000091">
    <property type="protein sequence ID" value="HIU57940.1"/>
    <property type="molecule type" value="Genomic_DNA"/>
</dbReference>
<evidence type="ECO:0000256" key="4">
    <source>
        <dbReference type="ARBA" id="ARBA00023295"/>
    </source>
</evidence>
<feature type="binding site" evidence="7">
    <location>
        <position position="537"/>
    </location>
    <ligand>
        <name>substrate</name>
    </ligand>
</feature>
<name>A0A9D1MCP3_9FIRM</name>
<dbReference type="InterPro" id="IPR013785">
    <property type="entry name" value="Aldolase_TIM"/>
</dbReference>
<dbReference type="FunFam" id="3.20.20.70:FF:000118">
    <property type="entry name" value="Alpha-galactosidase"/>
    <property type="match status" value="1"/>
</dbReference>
<dbReference type="AlphaFoldDB" id="A0A9D1MCP3"/>
<dbReference type="InterPro" id="IPR031704">
    <property type="entry name" value="Glyco_hydro_36_N"/>
</dbReference>
<dbReference type="PANTHER" id="PTHR43053:SF3">
    <property type="entry name" value="ALPHA-GALACTOSIDASE C-RELATED"/>
    <property type="match status" value="1"/>
</dbReference>
<evidence type="ECO:0000256" key="1">
    <source>
        <dbReference type="ARBA" id="ARBA00001255"/>
    </source>
</evidence>
<proteinExistence type="inferred from homology"/>
<dbReference type="CDD" id="cd14791">
    <property type="entry name" value="GH36"/>
    <property type="match status" value="1"/>
</dbReference>
<dbReference type="GO" id="GO:0004557">
    <property type="term" value="F:alpha-galactosidase activity"/>
    <property type="evidence" value="ECO:0007669"/>
    <property type="project" value="UniProtKB-UniRule"/>
</dbReference>
<reference evidence="10" key="1">
    <citation type="submission" date="2020-10" db="EMBL/GenBank/DDBJ databases">
        <authorList>
            <person name="Gilroy R."/>
        </authorList>
    </citation>
    <scope>NUCLEOTIDE SEQUENCE</scope>
    <source>
        <strain evidence="10">USAMLcec3-3695</strain>
    </source>
</reference>
<evidence type="ECO:0000259" key="9">
    <source>
        <dbReference type="Pfam" id="PF16875"/>
    </source>
</evidence>
<feature type="binding site" evidence="7">
    <location>
        <begin position="473"/>
        <end position="477"/>
    </location>
    <ligand>
        <name>substrate</name>
    </ligand>
</feature>
<feature type="binding site" evidence="7">
    <location>
        <begin position="363"/>
        <end position="364"/>
    </location>
    <ligand>
        <name>substrate</name>
    </ligand>
</feature>
<comment type="catalytic activity">
    <reaction evidence="1 5">
        <text>Hydrolysis of terminal, non-reducing alpha-D-galactose residues in alpha-D-galactosides, including galactose oligosaccharides, galactomannans and galactolipids.</text>
        <dbReference type="EC" id="3.2.1.22"/>
    </reaction>
</comment>
<feature type="active site" description="Nucleophile" evidence="6">
    <location>
        <position position="475"/>
    </location>
</feature>
<feature type="binding site" evidence="7">
    <location>
        <position position="515"/>
    </location>
    <ligand>
        <name>substrate</name>
    </ligand>
</feature>
<evidence type="ECO:0000313" key="11">
    <source>
        <dbReference type="Proteomes" id="UP000824109"/>
    </source>
</evidence>
<dbReference type="Proteomes" id="UP000824109">
    <property type="component" value="Unassembled WGS sequence"/>
</dbReference>
<dbReference type="Gene3D" id="2.60.40.1180">
    <property type="entry name" value="Golgi alpha-mannosidase II"/>
    <property type="match status" value="1"/>
</dbReference>
<evidence type="ECO:0000256" key="3">
    <source>
        <dbReference type="ARBA" id="ARBA00022801"/>
    </source>
</evidence>
<organism evidence="10 11">
    <name type="scientific">Candidatus Ornithomonoglobus merdipullorum</name>
    <dbReference type="NCBI Taxonomy" id="2840895"/>
    <lineage>
        <taxon>Bacteria</taxon>
        <taxon>Bacillati</taxon>
        <taxon>Bacillota</taxon>
        <taxon>Clostridia</taxon>
        <taxon>Candidatus Ornithomonoglobus</taxon>
    </lineage>
</organism>
<evidence type="ECO:0000256" key="7">
    <source>
        <dbReference type="PIRSR" id="PIRSR005536-2"/>
    </source>
</evidence>
<dbReference type="SUPFAM" id="SSF51445">
    <property type="entry name" value="(Trans)glycosidases"/>
    <property type="match status" value="1"/>
</dbReference>